<sequence>MFHSRFFSRAGARYIRDKKEISTETFYSCQERERGSPNPADSMNPDRIIHLADSRRSR</sequence>
<feature type="region of interest" description="Disordered" evidence="1">
    <location>
        <begin position="26"/>
        <end position="58"/>
    </location>
</feature>
<dbReference type="AlphaFoldDB" id="A0AAW2GW51"/>
<name>A0AAW2GW51_9HYME</name>
<proteinExistence type="predicted"/>
<gene>
    <name evidence="2" type="ORF">PUN28_002815</name>
</gene>
<comment type="caution">
    <text evidence="2">The sequence shown here is derived from an EMBL/GenBank/DDBJ whole genome shotgun (WGS) entry which is preliminary data.</text>
</comment>
<dbReference type="Proteomes" id="UP001430953">
    <property type="component" value="Unassembled WGS sequence"/>
</dbReference>
<feature type="compositionally biased region" description="Basic and acidic residues" evidence="1">
    <location>
        <begin position="47"/>
        <end position="58"/>
    </location>
</feature>
<organism evidence="2 3">
    <name type="scientific">Cardiocondyla obscurior</name>
    <dbReference type="NCBI Taxonomy" id="286306"/>
    <lineage>
        <taxon>Eukaryota</taxon>
        <taxon>Metazoa</taxon>
        <taxon>Ecdysozoa</taxon>
        <taxon>Arthropoda</taxon>
        <taxon>Hexapoda</taxon>
        <taxon>Insecta</taxon>
        <taxon>Pterygota</taxon>
        <taxon>Neoptera</taxon>
        <taxon>Endopterygota</taxon>
        <taxon>Hymenoptera</taxon>
        <taxon>Apocrita</taxon>
        <taxon>Aculeata</taxon>
        <taxon>Formicoidea</taxon>
        <taxon>Formicidae</taxon>
        <taxon>Myrmicinae</taxon>
        <taxon>Cardiocondyla</taxon>
    </lineage>
</organism>
<dbReference type="EMBL" id="JADYXP020000002">
    <property type="protein sequence ID" value="KAL0131531.1"/>
    <property type="molecule type" value="Genomic_DNA"/>
</dbReference>
<accession>A0AAW2GW51</accession>
<evidence type="ECO:0000313" key="3">
    <source>
        <dbReference type="Proteomes" id="UP001430953"/>
    </source>
</evidence>
<reference evidence="2 3" key="1">
    <citation type="submission" date="2023-03" db="EMBL/GenBank/DDBJ databases">
        <title>High recombination rates correlate with genetic variation in Cardiocondyla obscurior ants.</title>
        <authorList>
            <person name="Errbii M."/>
        </authorList>
    </citation>
    <scope>NUCLEOTIDE SEQUENCE [LARGE SCALE GENOMIC DNA]</scope>
    <source>
        <strain evidence="2">Alpha-2009</strain>
        <tissue evidence="2">Whole body</tissue>
    </source>
</reference>
<evidence type="ECO:0000256" key="1">
    <source>
        <dbReference type="SAM" id="MobiDB-lite"/>
    </source>
</evidence>
<protein>
    <submittedName>
        <fullName evidence="2">Uncharacterized protein</fullName>
    </submittedName>
</protein>
<evidence type="ECO:0000313" key="2">
    <source>
        <dbReference type="EMBL" id="KAL0131531.1"/>
    </source>
</evidence>
<keyword evidence="3" id="KW-1185">Reference proteome</keyword>